<dbReference type="OrthoDB" id="3204099at2"/>
<evidence type="ECO:0000256" key="2">
    <source>
        <dbReference type="ARBA" id="ARBA00022679"/>
    </source>
</evidence>
<dbReference type="InterPro" id="IPR020610">
    <property type="entry name" value="Thiolase_AS"/>
</dbReference>
<dbReference type="GO" id="GO:0006635">
    <property type="term" value="P:fatty acid beta-oxidation"/>
    <property type="evidence" value="ECO:0007669"/>
    <property type="project" value="TreeGrafter"/>
</dbReference>
<dbReference type="Pfam" id="PF02803">
    <property type="entry name" value="Thiolase_C"/>
    <property type="match status" value="1"/>
</dbReference>
<keyword evidence="3 5" id="KW-0012">Acyltransferase</keyword>
<dbReference type="PANTHER" id="PTHR43853">
    <property type="entry name" value="3-KETOACYL-COA THIOLASE, PEROXISOMAL"/>
    <property type="match status" value="1"/>
</dbReference>
<proteinExistence type="inferred from homology"/>
<dbReference type="InterPro" id="IPR020613">
    <property type="entry name" value="Thiolase_CS"/>
</dbReference>
<evidence type="ECO:0000256" key="1">
    <source>
        <dbReference type="ARBA" id="ARBA00010982"/>
    </source>
</evidence>
<dbReference type="InterPro" id="IPR016039">
    <property type="entry name" value="Thiolase-like"/>
</dbReference>
<dbReference type="InterPro" id="IPR002155">
    <property type="entry name" value="Thiolase"/>
</dbReference>
<dbReference type="EC" id="2.3.1.16" evidence="4"/>
<keyword evidence="7" id="KW-1185">Reference proteome</keyword>
<dbReference type="Gene3D" id="3.40.47.10">
    <property type="match status" value="1"/>
</dbReference>
<accession>A0A1B9NFN3</accession>
<dbReference type="PIRSF" id="PIRSF000429">
    <property type="entry name" value="Ac-CoA_Ac_transf"/>
    <property type="match status" value="1"/>
</dbReference>
<dbReference type="GO" id="GO:0005737">
    <property type="term" value="C:cytoplasm"/>
    <property type="evidence" value="ECO:0007669"/>
    <property type="project" value="UniProtKB-ARBA"/>
</dbReference>
<dbReference type="InterPro" id="IPR020616">
    <property type="entry name" value="Thiolase_N"/>
</dbReference>
<dbReference type="PANTHER" id="PTHR43853:SF2">
    <property type="entry name" value="3-OXOADIPYL-COA_3-OXO-5,6-DEHYDROSUBERYL-COA THIOLASE"/>
    <property type="match status" value="1"/>
</dbReference>
<dbReference type="GO" id="GO:0003988">
    <property type="term" value="F:acetyl-CoA C-acyltransferase activity"/>
    <property type="evidence" value="ECO:0007669"/>
    <property type="project" value="UniProtKB-EC"/>
</dbReference>
<comment type="similarity">
    <text evidence="1 5">Belongs to the thiolase-like superfamily. Thiolase family.</text>
</comment>
<evidence type="ECO:0000256" key="3">
    <source>
        <dbReference type="ARBA" id="ARBA00023315"/>
    </source>
</evidence>
<dbReference type="EMBL" id="LXMD01000013">
    <property type="protein sequence ID" value="OCG75383.1"/>
    <property type="molecule type" value="Genomic_DNA"/>
</dbReference>
<dbReference type="GO" id="GO:0010124">
    <property type="term" value="P:phenylacetate catabolic process"/>
    <property type="evidence" value="ECO:0007669"/>
    <property type="project" value="TreeGrafter"/>
</dbReference>
<dbReference type="RefSeq" id="WP_067024106.1">
    <property type="nucleotide sequence ID" value="NZ_CP038256.1"/>
</dbReference>
<dbReference type="PROSITE" id="PS00737">
    <property type="entry name" value="THIOLASE_2"/>
    <property type="match status" value="1"/>
</dbReference>
<dbReference type="Proteomes" id="UP000093355">
    <property type="component" value="Unassembled WGS sequence"/>
</dbReference>
<evidence type="ECO:0000313" key="6">
    <source>
        <dbReference type="EMBL" id="OCG75383.1"/>
    </source>
</evidence>
<dbReference type="AlphaFoldDB" id="A0A1B9NFN3"/>
<dbReference type="SUPFAM" id="SSF53901">
    <property type="entry name" value="Thiolase-like"/>
    <property type="match status" value="2"/>
</dbReference>
<dbReference type="STRING" id="904291.A7J15_03100"/>
<keyword evidence="2 5" id="KW-0808">Transferase</keyword>
<evidence type="ECO:0000256" key="4">
    <source>
        <dbReference type="ARBA" id="ARBA00024073"/>
    </source>
</evidence>
<name>A0A1B9NFN3_9MICO</name>
<protein>
    <recommendedName>
        <fullName evidence="4">acetyl-CoA C-acyltransferase</fullName>
        <ecNumber evidence="4">2.3.1.16</ecNumber>
    </recommendedName>
</protein>
<organism evidence="6 7">
    <name type="scientific">Microbacterium sediminis</name>
    <dbReference type="NCBI Taxonomy" id="904291"/>
    <lineage>
        <taxon>Bacteria</taxon>
        <taxon>Bacillati</taxon>
        <taxon>Actinomycetota</taxon>
        <taxon>Actinomycetes</taxon>
        <taxon>Micrococcales</taxon>
        <taxon>Microbacteriaceae</taxon>
        <taxon>Microbacterium</taxon>
    </lineage>
</organism>
<gene>
    <name evidence="6" type="ORF">A7J15_03100</name>
</gene>
<dbReference type="NCBIfam" id="TIGR01930">
    <property type="entry name" value="AcCoA-C-Actrans"/>
    <property type="match status" value="1"/>
</dbReference>
<dbReference type="InterPro" id="IPR050215">
    <property type="entry name" value="Thiolase-like_sf_Thiolase"/>
</dbReference>
<dbReference type="CDD" id="cd00751">
    <property type="entry name" value="thiolase"/>
    <property type="match status" value="1"/>
</dbReference>
<evidence type="ECO:0000313" key="7">
    <source>
        <dbReference type="Proteomes" id="UP000093355"/>
    </source>
</evidence>
<comment type="caution">
    <text evidence="6">The sequence shown here is derived from an EMBL/GenBank/DDBJ whole genome shotgun (WGS) entry which is preliminary data.</text>
</comment>
<dbReference type="PROSITE" id="PS00099">
    <property type="entry name" value="THIOLASE_3"/>
    <property type="match status" value="1"/>
</dbReference>
<sequence length="401" mass="42507">MAELSDVFFVDGVRTPFGRAGEKGMYWNTRADDLVVKAMIGLLERNADVPKDRIDDVAIAATSQTGDQGLTLGRSTAILAGLPQTVPGLAIERMCAGAMTAVTTMGASIGVGMYDLAIAGGVEHMGKHPIGSNADPNPRFVAERMVDPEALNMGNTAERIHDRFPHLTKERADRYGMLSQQKVQAAYEAGKIQPDLVPVSTIGADGGWGLATEDEGRRPETTMEGLATLKTPFRPHGRVTAGTSSPLTDGATVSLLASGAAVKEHGLTPKMRMVSFAFSGVQPEIMGIGPIPSTEKALAKAGLTIDDIGLFELNEAFAIQVLSFLDHFGIADDDPRVNPWGGAIAIGHPLAASGVRLMIQLAAHFAERPDVRYGLTAMCVGLGQGGSVVWENPYYNGKKRK</sequence>
<reference evidence="6 7" key="1">
    <citation type="submission" date="2016-05" db="EMBL/GenBank/DDBJ databases">
        <authorList>
            <person name="Lavstsen T."/>
            <person name="Jespersen J.S."/>
        </authorList>
    </citation>
    <scope>NUCLEOTIDE SEQUENCE [LARGE SCALE GENOMIC DNA]</scope>
    <source>
        <strain evidence="6 7">YLB-01</strain>
    </source>
</reference>
<dbReference type="Pfam" id="PF00108">
    <property type="entry name" value="Thiolase_N"/>
    <property type="match status" value="1"/>
</dbReference>
<dbReference type="InterPro" id="IPR020617">
    <property type="entry name" value="Thiolase_C"/>
</dbReference>
<evidence type="ECO:0000256" key="5">
    <source>
        <dbReference type="RuleBase" id="RU003557"/>
    </source>
</evidence>